<feature type="transmembrane region" description="Helical" evidence="1">
    <location>
        <begin position="476"/>
        <end position="499"/>
    </location>
</feature>
<feature type="transmembrane region" description="Helical" evidence="1">
    <location>
        <begin position="124"/>
        <end position="141"/>
    </location>
</feature>
<feature type="transmembrane region" description="Helical" evidence="1">
    <location>
        <begin position="245"/>
        <end position="267"/>
    </location>
</feature>
<feature type="transmembrane region" description="Helical" evidence="1">
    <location>
        <begin position="30"/>
        <end position="49"/>
    </location>
</feature>
<evidence type="ECO:0000313" key="2">
    <source>
        <dbReference type="EMBL" id="MBC5737256.1"/>
    </source>
</evidence>
<feature type="transmembrane region" description="Helical" evidence="1">
    <location>
        <begin position="398"/>
        <end position="425"/>
    </location>
</feature>
<comment type="caution">
    <text evidence="2">The sequence shown here is derived from an EMBL/GenBank/DDBJ whole genome shotgun (WGS) entry which is preliminary data.</text>
</comment>
<protein>
    <submittedName>
        <fullName evidence="2">Uncharacterized protein</fullName>
    </submittedName>
</protein>
<name>A0A8J6MCV1_9FIRM</name>
<dbReference type="EMBL" id="JACOPQ010000006">
    <property type="protein sequence ID" value="MBC5737256.1"/>
    <property type="molecule type" value="Genomic_DNA"/>
</dbReference>
<dbReference type="Proteomes" id="UP000607645">
    <property type="component" value="Unassembled WGS sequence"/>
</dbReference>
<feature type="transmembrane region" description="Helical" evidence="1">
    <location>
        <begin position="355"/>
        <end position="377"/>
    </location>
</feature>
<organism evidence="2 3">
    <name type="scientific">Lawsonibacter faecis</name>
    <dbReference type="NCBI Taxonomy" id="2763052"/>
    <lineage>
        <taxon>Bacteria</taxon>
        <taxon>Bacillati</taxon>
        <taxon>Bacillota</taxon>
        <taxon>Clostridia</taxon>
        <taxon>Eubacteriales</taxon>
        <taxon>Oscillospiraceae</taxon>
        <taxon>Lawsonibacter</taxon>
    </lineage>
</organism>
<keyword evidence="1" id="KW-1133">Transmembrane helix</keyword>
<evidence type="ECO:0000256" key="1">
    <source>
        <dbReference type="SAM" id="Phobius"/>
    </source>
</evidence>
<sequence length="534" mass="56386">MRKFYALVKLNLKAMLSSFRFGGGKKRRRAASGLGALIFMAVLALYLSGTYSFMFAAQLAPIGMLKLEILMMSVLAVVMGLVFTLFAAQGVIFGGRDNDLMLAMPVSAFSLMLARTLALYVENLVFTLFIMMPAGVAYLVFGGGGGAVFLIVLTLCTLFLALVPTFFSLIFGFVLAWASGKLGGRSKLLSNLLYLAAFAVFMVLLMRMNLAMGDLASYAMGIEGAFSGWGLPFLLLAQAACEGNILSLLGFVAFCVAPFLLVVWLFAGRYKKIVTSLGARSARSDYRLGRVSASGARSALLKKEAGKFFGTPIYLFNSGMGLILLLGAAAAALVFKSKLGGLLAELEAAGSGLPVLPLAALAVCFLLSTVMITAPSISLEGKQLWILKEAPISARGVFLVKVGFQLLLELPSLLISTICLAFALGLSAVDWLLLFALGAALSVCTALLGLFANLCMPKLDAPNDTVVVKQSASVMVAMLGGMGLVLAGAVLFVLTRGLLGPTLALLPGLVLFLAGCAVLWRLLATRGEQMFLEL</sequence>
<feature type="transmembrane region" description="Helical" evidence="1">
    <location>
        <begin position="188"/>
        <end position="206"/>
    </location>
</feature>
<proteinExistence type="predicted"/>
<keyword evidence="1" id="KW-0472">Membrane</keyword>
<reference evidence="2" key="1">
    <citation type="submission" date="2020-08" db="EMBL/GenBank/DDBJ databases">
        <title>Genome public.</title>
        <authorList>
            <person name="Liu C."/>
            <person name="Sun Q."/>
        </authorList>
    </citation>
    <scope>NUCLEOTIDE SEQUENCE</scope>
    <source>
        <strain evidence="2">NSJ-52</strain>
    </source>
</reference>
<feature type="transmembrane region" description="Helical" evidence="1">
    <location>
        <begin position="505"/>
        <end position="524"/>
    </location>
</feature>
<feature type="transmembrane region" description="Helical" evidence="1">
    <location>
        <begin position="100"/>
        <end position="118"/>
    </location>
</feature>
<feature type="transmembrane region" description="Helical" evidence="1">
    <location>
        <begin position="218"/>
        <end position="239"/>
    </location>
</feature>
<accession>A0A8J6MCV1</accession>
<keyword evidence="3" id="KW-1185">Reference proteome</keyword>
<gene>
    <name evidence="2" type="ORF">H8S62_09565</name>
</gene>
<feature type="transmembrane region" description="Helical" evidence="1">
    <location>
        <begin position="431"/>
        <end position="455"/>
    </location>
</feature>
<dbReference type="RefSeq" id="WP_186919123.1">
    <property type="nucleotide sequence ID" value="NZ_JACOPQ010000006.1"/>
</dbReference>
<keyword evidence="1" id="KW-0812">Transmembrane</keyword>
<evidence type="ECO:0000313" key="3">
    <source>
        <dbReference type="Proteomes" id="UP000607645"/>
    </source>
</evidence>
<feature type="transmembrane region" description="Helical" evidence="1">
    <location>
        <begin position="313"/>
        <end position="335"/>
    </location>
</feature>
<feature type="transmembrane region" description="Helical" evidence="1">
    <location>
        <begin position="148"/>
        <end position="176"/>
    </location>
</feature>
<dbReference type="AlphaFoldDB" id="A0A8J6MCV1"/>
<feature type="transmembrane region" description="Helical" evidence="1">
    <location>
        <begin position="69"/>
        <end position="88"/>
    </location>
</feature>